<dbReference type="InterPro" id="IPR028964">
    <property type="entry name" value="Imm8"/>
</dbReference>
<reference evidence="1 2" key="1">
    <citation type="submission" date="2018-03" db="EMBL/GenBank/DDBJ databases">
        <title>Genome sequence of Paenibacillus elgii strain AC13 an antimicrobial compound producing bacteria.</title>
        <authorList>
            <person name="Kurokawa A.S."/>
            <person name="Araujo J.F."/>
            <person name="Costa R.A."/>
            <person name="Ortega D.B."/>
            <person name="Pires A.S."/>
            <person name="Pappas G.J.Jr."/>
            <person name="Franco O.L."/>
            <person name="Barreto C."/>
            <person name="Magalhaes B.S."/>
            <person name="Kruger R.H."/>
        </authorList>
    </citation>
    <scope>NUCLEOTIDE SEQUENCE [LARGE SCALE GENOMIC DNA]</scope>
    <source>
        <strain evidence="1 2">AC13</strain>
    </source>
</reference>
<gene>
    <name evidence="1" type="ORF">C8Z91_01045</name>
</gene>
<dbReference type="Proteomes" id="UP000244184">
    <property type="component" value="Unassembled WGS sequence"/>
</dbReference>
<evidence type="ECO:0008006" key="3">
    <source>
        <dbReference type="Google" id="ProtNLM"/>
    </source>
</evidence>
<sequence length="119" mass="13863">MLIHKKEDYILIKPSLKFLGVAFPPDSDDDFWVVLSAEIGEEGSKGVDVFYFNLTTPKRLMYVLQNQKAVFKRGLIIVDKYDYETAKKIIQDIILECKGETWHEVRSNIMKYCMSEYGD</sequence>
<evidence type="ECO:0000313" key="2">
    <source>
        <dbReference type="Proteomes" id="UP000244184"/>
    </source>
</evidence>
<dbReference type="Pfam" id="PF15586">
    <property type="entry name" value="Imm8"/>
    <property type="match status" value="1"/>
</dbReference>
<accession>A0A2T6GA15</accession>
<name>A0A2T6GA15_9BACL</name>
<organism evidence="1 2">
    <name type="scientific">Paenibacillus elgii</name>
    <dbReference type="NCBI Taxonomy" id="189691"/>
    <lineage>
        <taxon>Bacteria</taxon>
        <taxon>Bacillati</taxon>
        <taxon>Bacillota</taxon>
        <taxon>Bacilli</taxon>
        <taxon>Bacillales</taxon>
        <taxon>Paenibacillaceae</taxon>
        <taxon>Paenibacillus</taxon>
    </lineage>
</organism>
<proteinExistence type="predicted"/>
<evidence type="ECO:0000313" key="1">
    <source>
        <dbReference type="EMBL" id="PUA41010.1"/>
    </source>
</evidence>
<dbReference type="EMBL" id="PYHP01000004">
    <property type="protein sequence ID" value="PUA41010.1"/>
    <property type="molecule type" value="Genomic_DNA"/>
</dbReference>
<protein>
    <recommendedName>
        <fullName evidence="3">Immunity protein 8</fullName>
    </recommendedName>
</protein>
<comment type="caution">
    <text evidence="1">The sequence shown here is derived from an EMBL/GenBank/DDBJ whole genome shotgun (WGS) entry which is preliminary data.</text>
</comment>
<dbReference type="AlphaFoldDB" id="A0A2T6GA15"/>